<sequence length="415" mass="45387">MVGPLEDSVWAEITKILGAQEKLKGLKGLAEEWLGDVPNRGEAYRERIADLDSQIEENPRMRKKKLVVLAAVVAADEGDDTATEADLQAAIAEVKDEIREKEQHLRVMRDGTMEWLLEAQQREDRAEEVESCSTAPRLRGFAAQGSTRLAVGGPAGEHHTGAAPAGHLPTCPGVPQDGGMGEGGKRTGRLCRYPCPPALQAAGSPPHGHLRPAPVHPAGASGERIRHHRIRHHRSGSPDDTRRHSCTFFKLFTATHRTIQLARVAGAPLYVVHVFKGQQELGRGEFTKIPNGMPGIENRMDLLHQGVVEGRISRRRWIEIACATPAGMFGRYPKKGTIAPGADADLVIYDPAAEQTVSARTHHMNVDYSAYEGKQLTGRVETALSRGELVIDRREFTGHAGHGQYIPRGTCQYLI</sequence>
<gene>
    <name evidence="4" type="ORF">HEK616_47730</name>
</gene>
<evidence type="ECO:0000256" key="1">
    <source>
        <dbReference type="ARBA" id="ARBA00001947"/>
    </source>
</evidence>
<reference evidence="4" key="1">
    <citation type="submission" date="2022-06" db="EMBL/GenBank/DDBJ databases">
        <title>Complete genome sequence of Streptomyces nigrescens HEK616.</title>
        <authorList>
            <person name="Asamizu S."/>
            <person name="Onaka H."/>
        </authorList>
    </citation>
    <scope>NUCLEOTIDE SEQUENCE</scope>
    <source>
        <strain evidence="4">HEK616</strain>
    </source>
</reference>
<feature type="region of interest" description="Disordered" evidence="2">
    <location>
        <begin position="203"/>
        <end position="241"/>
    </location>
</feature>
<dbReference type="Proteomes" id="UP001059597">
    <property type="component" value="Chromosome"/>
</dbReference>
<dbReference type="Pfam" id="PF01979">
    <property type="entry name" value="Amidohydro_1"/>
    <property type="match status" value="1"/>
</dbReference>
<dbReference type="PANTHER" id="PTHR11647:SF1">
    <property type="entry name" value="COLLAPSIN RESPONSE MEDIATOR PROTEIN"/>
    <property type="match status" value="1"/>
</dbReference>
<keyword evidence="5" id="KW-1185">Reference proteome</keyword>
<dbReference type="EMBL" id="AP026073">
    <property type="protein sequence ID" value="BDM71286.1"/>
    <property type="molecule type" value="Genomic_DNA"/>
</dbReference>
<dbReference type="SUPFAM" id="SSF51556">
    <property type="entry name" value="Metallo-dependent hydrolases"/>
    <property type="match status" value="1"/>
</dbReference>
<proteinExistence type="predicted"/>
<dbReference type="InterPro" id="IPR006680">
    <property type="entry name" value="Amidohydro-rel"/>
</dbReference>
<dbReference type="PANTHER" id="PTHR11647">
    <property type="entry name" value="HYDRANTOINASE/DIHYDROPYRIMIDINASE FAMILY MEMBER"/>
    <property type="match status" value="1"/>
</dbReference>
<name>A0ABN6R1R1_STRNI</name>
<evidence type="ECO:0000313" key="4">
    <source>
        <dbReference type="EMBL" id="BDM71286.1"/>
    </source>
</evidence>
<evidence type="ECO:0000259" key="3">
    <source>
        <dbReference type="Pfam" id="PF01979"/>
    </source>
</evidence>
<dbReference type="Gene3D" id="3.20.20.140">
    <property type="entry name" value="Metal-dependent hydrolases"/>
    <property type="match status" value="1"/>
</dbReference>
<dbReference type="InterPro" id="IPR011059">
    <property type="entry name" value="Metal-dep_hydrolase_composite"/>
</dbReference>
<comment type="cofactor">
    <cofactor evidence="1">
        <name>Zn(2+)</name>
        <dbReference type="ChEBI" id="CHEBI:29105"/>
    </cofactor>
</comment>
<protein>
    <recommendedName>
        <fullName evidence="3">Amidohydrolase-related domain-containing protein</fullName>
    </recommendedName>
</protein>
<feature type="domain" description="Amidohydrolase-related" evidence="3">
    <location>
        <begin position="304"/>
        <end position="369"/>
    </location>
</feature>
<dbReference type="InterPro" id="IPR032466">
    <property type="entry name" value="Metal_Hydrolase"/>
</dbReference>
<dbReference type="SUPFAM" id="SSF51338">
    <property type="entry name" value="Composite domain of metallo-dependent hydrolases"/>
    <property type="match status" value="1"/>
</dbReference>
<feature type="compositionally biased region" description="Basic residues" evidence="2">
    <location>
        <begin position="225"/>
        <end position="235"/>
    </location>
</feature>
<accession>A0ABN6R1R1</accession>
<evidence type="ECO:0000313" key="5">
    <source>
        <dbReference type="Proteomes" id="UP001059597"/>
    </source>
</evidence>
<dbReference type="InterPro" id="IPR050378">
    <property type="entry name" value="Metallo-dep_Hydrolases_sf"/>
</dbReference>
<organism evidence="4 5">
    <name type="scientific">Streptomyces nigrescens</name>
    <dbReference type="NCBI Taxonomy" id="1920"/>
    <lineage>
        <taxon>Bacteria</taxon>
        <taxon>Bacillati</taxon>
        <taxon>Actinomycetota</taxon>
        <taxon>Actinomycetes</taxon>
        <taxon>Kitasatosporales</taxon>
        <taxon>Streptomycetaceae</taxon>
        <taxon>Streptomyces</taxon>
    </lineage>
</organism>
<evidence type="ECO:0000256" key="2">
    <source>
        <dbReference type="SAM" id="MobiDB-lite"/>
    </source>
</evidence>